<keyword evidence="14" id="KW-0843">Virulence</keyword>
<comment type="catalytic activity">
    <reaction evidence="1">
        <text>ATP + protein L-histidine = ADP + protein N-phospho-L-histidine.</text>
        <dbReference type="EC" id="2.7.13.3"/>
    </reaction>
</comment>
<dbReference type="InterPro" id="IPR029016">
    <property type="entry name" value="GAF-like_dom_sf"/>
</dbReference>
<dbReference type="SMART" id="SM00086">
    <property type="entry name" value="PAC"/>
    <property type="match status" value="1"/>
</dbReference>
<dbReference type="PANTHER" id="PTHR41523:SF8">
    <property type="entry name" value="ETHYLENE RESPONSE SENSOR PROTEIN"/>
    <property type="match status" value="1"/>
</dbReference>
<dbReference type="InterPro" id="IPR035965">
    <property type="entry name" value="PAS-like_dom_sf"/>
</dbReference>
<dbReference type="GO" id="GO:0004673">
    <property type="term" value="F:protein histidine kinase activity"/>
    <property type="evidence" value="ECO:0007669"/>
    <property type="project" value="UniProtKB-EC"/>
</dbReference>
<dbReference type="FunFam" id="3.30.450.20:FF:000099">
    <property type="entry name" value="Sensory box sensor histidine kinase"/>
    <property type="match status" value="1"/>
</dbReference>
<dbReference type="Gene3D" id="3.30.450.40">
    <property type="match status" value="1"/>
</dbReference>
<dbReference type="SUPFAM" id="SSF55781">
    <property type="entry name" value="GAF domain-like"/>
    <property type="match status" value="1"/>
</dbReference>
<keyword evidence="10" id="KW-0547">Nucleotide-binding</keyword>
<organism evidence="18 19">
    <name type="scientific">Altererythrobacter xiamenensis</name>
    <dbReference type="NCBI Taxonomy" id="1316679"/>
    <lineage>
        <taxon>Bacteria</taxon>
        <taxon>Pseudomonadati</taxon>
        <taxon>Pseudomonadota</taxon>
        <taxon>Alphaproteobacteria</taxon>
        <taxon>Sphingomonadales</taxon>
        <taxon>Erythrobacteraceae</taxon>
        <taxon>Altererythrobacter</taxon>
    </lineage>
</organism>
<evidence type="ECO:0000256" key="6">
    <source>
        <dbReference type="ARBA" id="ARBA00022630"/>
    </source>
</evidence>
<dbReference type="CDD" id="cd00130">
    <property type="entry name" value="PAS"/>
    <property type="match status" value="1"/>
</dbReference>
<feature type="domain" description="PAC" evidence="17">
    <location>
        <begin position="261"/>
        <end position="313"/>
    </location>
</feature>
<dbReference type="EMBL" id="FXWG01000004">
    <property type="protein sequence ID" value="SMQ75866.1"/>
    <property type="molecule type" value="Genomic_DNA"/>
</dbReference>
<dbReference type="InterPro" id="IPR000700">
    <property type="entry name" value="PAS-assoc_C"/>
</dbReference>
<evidence type="ECO:0000256" key="14">
    <source>
        <dbReference type="ARBA" id="ARBA00023026"/>
    </source>
</evidence>
<evidence type="ECO:0000256" key="5">
    <source>
        <dbReference type="ARBA" id="ARBA00022606"/>
    </source>
</evidence>
<dbReference type="AlphaFoldDB" id="A0A1Y6FNI2"/>
<evidence type="ECO:0000256" key="15">
    <source>
        <dbReference type="ARBA" id="ARBA00023170"/>
    </source>
</evidence>
<name>A0A1Y6FNI2_9SPHN</name>
<dbReference type="InterPro" id="IPR036890">
    <property type="entry name" value="HATPase_C_sf"/>
</dbReference>
<evidence type="ECO:0000256" key="9">
    <source>
        <dbReference type="ARBA" id="ARBA00022737"/>
    </source>
</evidence>
<keyword evidence="4" id="KW-0597">Phosphoprotein</keyword>
<dbReference type="GO" id="GO:0005524">
    <property type="term" value="F:ATP binding"/>
    <property type="evidence" value="ECO:0007669"/>
    <property type="project" value="UniProtKB-KW"/>
</dbReference>
<evidence type="ECO:0000256" key="11">
    <source>
        <dbReference type="ARBA" id="ARBA00022777"/>
    </source>
</evidence>
<evidence type="ECO:0000256" key="10">
    <source>
        <dbReference type="ARBA" id="ARBA00022741"/>
    </source>
</evidence>
<keyword evidence="9" id="KW-0677">Repeat</keyword>
<sequence length="505" mass="56158">MKTVQLHPWPPGQPPSPAYCGEDARASILATYGLDALEDDPELSEITTFAANLCNAPIALVSLVERERQRFLARAGLEESETPRPTSFCAHAMLEPEPMVIKDAKDDDRFSTNPLVTGHPYIRFYAGSPLISHEGAPLGSLCVIDTEPREEGLTPLQMEGLQVLAASVMRRLRHRRENLEQLAVIAESEKKFRLVADSIPDIAWSTDIHGEPVFCNRRFFEFTGHKPGDLSADMFQNYWLPEERDHWLEDWQKTFEAGEPYEAEYKFRRNDGRYVWMLSRALPLHDANGEITGWFGTLTDIDDAHRQKEERELLAGELAHRIKNIFSVISGLISLRSRGDEKLETFGQELTAAIRSLGRAQDFVRPLDSEKSDELVALLDILMAPYQDGAGKRVALAGDRVEVGPRAATPLALIFHELATNAAKYGALSEADGRVTIAIERTDDCVTIAWQEHGGPPVHEPSSLGFGSRLIDMATRNQLGGSLDKQWDADGLAVSITLPLERIGA</sequence>
<keyword evidence="15" id="KW-0675">Receptor</keyword>
<evidence type="ECO:0000256" key="12">
    <source>
        <dbReference type="ARBA" id="ARBA00022840"/>
    </source>
</evidence>
<keyword evidence="13" id="KW-0157">Chromophore</keyword>
<keyword evidence="8" id="KW-0808">Transferase</keyword>
<dbReference type="OrthoDB" id="136506at2"/>
<keyword evidence="3" id="KW-0600">Photoreceptor protein</keyword>
<dbReference type="SMART" id="SM00911">
    <property type="entry name" value="HWE_HK"/>
    <property type="match status" value="1"/>
</dbReference>
<dbReference type="NCBIfam" id="TIGR00229">
    <property type="entry name" value="sensory_box"/>
    <property type="match status" value="1"/>
</dbReference>
<gene>
    <name evidence="18" type="ORF">SAMN06297468_3014</name>
</gene>
<dbReference type="PANTHER" id="PTHR41523">
    <property type="entry name" value="TWO-COMPONENT SYSTEM SENSOR PROTEIN"/>
    <property type="match status" value="1"/>
</dbReference>
<proteinExistence type="predicted"/>
<keyword evidence="12" id="KW-0067">ATP-binding</keyword>
<keyword evidence="19" id="KW-1185">Reference proteome</keyword>
<dbReference type="Gene3D" id="3.30.565.10">
    <property type="entry name" value="Histidine kinase-like ATPase, C-terminal domain"/>
    <property type="match status" value="1"/>
</dbReference>
<dbReference type="SMART" id="SM00091">
    <property type="entry name" value="PAS"/>
    <property type="match status" value="1"/>
</dbReference>
<dbReference type="GO" id="GO:0009881">
    <property type="term" value="F:photoreceptor activity"/>
    <property type="evidence" value="ECO:0007669"/>
    <property type="project" value="UniProtKB-KW"/>
</dbReference>
<keyword evidence="7" id="KW-0288">FMN</keyword>
<evidence type="ECO:0000256" key="3">
    <source>
        <dbReference type="ARBA" id="ARBA00022543"/>
    </source>
</evidence>
<dbReference type="Pfam" id="PF08447">
    <property type="entry name" value="PAS_3"/>
    <property type="match status" value="1"/>
</dbReference>
<keyword evidence="11" id="KW-0418">Kinase</keyword>
<evidence type="ECO:0000256" key="4">
    <source>
        <dbReference type="ARBA" id="ARBA00022553"/>
    </source>
</evidence>
<accession>A0A1Y6FNI2</accession>
<dbReference type="Pfam" id="PF01590">
    <property type="entry name" value="GAF"/>
    <property type="match status" value="1"/>
</dbReference>
<dbReference type="InterPro" id="IPR001610">
    <property type="entry name" value="PAC"/>
</dbReference>
<dbReference type="InterPro" id="IPR011102">
    <property type="entry name" value="Sig_transdc_His_kinase_HWE"/>
</dbReference>
<dbReference type="InterPro" id="IPR003018">
    <property type="entry name" value="GAF"/>
</dbReference>
<dbReference type="InterPro" id="IPR013655">
    <property type="entry name" value="PAS_fold_3"/>
</dbReference>
<dbReference type="Pfam" id="PF07536">
    <property type="entry name" value="HWE_HK"/>
    <property type="match status" value="1"/>
</dbReference>
<dbReference type="EC" id="2.7.13.3" evidence="2"/>
<feature type="domain" description="PAS" evidence="16">
    <location>
        <begin position="188"/>
        <end position="258"/>
    </location>
</feature>
<dbReference type="RefSeq" id="WP_086438923.1">
    <property type="nucleotide sequence ID" value="NZ_FXWG01000004.1"/>
</dbReference>
<evidence type="ECO:0000256" key="8">
    <source>
        <dbReference type="ARBA" id="ARBA00022679"/>
    </source>
</evidence>
<evidence type="ECO:0000256" key="7">
    <source>
        <dbReference type="ARBA" id="ARBA00022643"/>
    </source>
</evidence>
<evidence type="ECO:0000256" key="1">
    <source>
        <dbReference type="ARBA" id="ARBA00000085"/>
    </source>
</evidence>
<evidence type="ECO:0000313" key="19">
    <source>
        <dbReference type="Proteomes" id="UP000194420"/>
    </source>
</evidence>
<dbReference type="PROSITE" id="PS50112">
    <property type="entry name" value="PAS"/>
    <property type="match status" value="1"/>
</dbReference>
<protein>
    <recommendedName>
        <fullName evidence="2">histidine kinase</fullName>
        <ecNumber evidence="2">2.7.13.3</ecNumber>
    </recommendedName>
</protein>
<dbReference type="SUPFAM" id="SSF55874">
    <property type="entry name" value="ATPase domain of HSP90 chaperone/DNA topoisomerase II/histidine kinase"/>
    <property type="match status" value="1"/>
</dbReference>
<evidence type="ECO:0000256" key="2">
    <source>
        <dbReference type="ARBA" id="ARBA00012438"/>
    </source>
</evidence>
<dbReference type="SUPFAM" id="SSF55785">
    <property type="entry name" value="PYP-like sensor domain (PAS domain)"/>
    <property type="match status" value="1"/>
</dbReference>
<dbReference type="Proteomes" id="UP000194420">
    <property type="component" value="Unassembled WGS sequence"/>
</dbReference>
<keyword evidence="6" id="KW-0285">Flavoprotein</keyword>
<evidence type="ECO:0000259" key="17">
    <source>
        <dbReference type="PROSITE" id="PS50113"/>
    </source>
</evidence>
<keyword evidence="5" id="KW-0716">Sensory transduction</keyword>
<dbReference type="InterPro" id="IPR000014">
    <property type="entry name" value="PAS"/>
</dbReference>
<reference evidence="19" key="1">
    <citation type="submission" date="2017-04" db="EMBL/GenBank/DDBJ databases">
        <authorList>
            <person name="Varghese N."/>
            <person name="Submissions S."/>
        </authorList>
    </citation>
    <scope>NUCLEOTIDE SEQUENCE [LARGE SCALE GENOMIC DNA]</scope>
</reference>
<evidence type="ECO:0000313" key="18">
    <source>
        <dbReference type="EMBL" id="SMQ75866.1"/>
    </source>
</evidence>
<evidence type="ECO:0000259" key="16">
    <source>
        <dbReference type="PROSITE" id="PS50112"/>
    </source>
</evidence>
<evidence type="ECO:0000256" key="13">
    <source>
        <dbReference type="ARBA" id="ARBA00022991"/>
    </source>
</evidence>
<dbReference type="Gene3D" id="3.30.450.20">
    <property type="entry name" value="PAS domain"/>
    <property type="match status" value="1"/>
</dbReference>
<dbReference type="SMART" id="SM00065">
    <property type="entry name" value="GAF"/>
    <property type="match status" value="1"/>
</dbReference>
<dbReference type="PROSITE" id="PS50113">
    <property type="entry name" value="PAC"/>
    <property type="match status" value="1"/>
</dbReference>